<dbReference type="AlphaFoldDB" id="A0A0F9CZM3"/>
<evidence type="ECO:0000313" key="1">
    <source>
        <dbReference type="EMBL" id="KKL05283.1"/>
    </source>
</evidence>
<protein>
    <submittedName>
        <fullName evidence="1">Uncharacterized protein</fullName>
    </submittedName>
</protein>
<feature type="non-terminal residue" evidence="1">
    <location>
        <position position="69"/>
    </location>
</feature>
<proteinExistence type="predicted"/>
<name>A0A0F9CZM3_9ZZZZ</name>
<organism evidence="1">
    <name type="scientific">marine sediment metagenome</name>
    <dbReference type="NCBI Taxonomy" id="412755"/>
    <lineage>
        <taxon>unclassified sequences</taxon>
        <taxon>metagenomes</taxon>
        <taxon>ecological metagenomes</taxon>
    </lineage>
</organism>
<dbReference type="EMBL" id="LAZR01044184">
    <property type="protein sequence ID" value="KKL05283.1"/>
    <property type="molecule type" value="Genomic_DNA"/>
</dbReference>
<accession>A0A0F9CZM3</accession>
<gene>
    <name evidence="1" type="ORF">LCGC14_2607610</name>
</gene>
<sequence>MPEFLHPLDDHILTRGFHYKASLYIGGMHAAADYIREEGATRAAPIRAVAEGMVGGAGYRQKSIPLGST</sequence>
<comment type="caution">
    <text evidence="1">The sequence shown here is derived from an EMBL/GenBank/DDBJ whole genome shotgun (WGS) entry which is preliminary data.</text>
</comment>
<reference evidence="1" key="1">
    <citation type="journal article" date="2015" name="Nature">
        <title>Complex archaea that bridge the gap between prokaryotes and eukaryotes.</title>
        <authorList>
            <person name="Spang A."/>
            <person name="Saw J.H."/>
            <person name="Jorgensen S.L."/>
            <person name="Zaremba-Niedzwiedzka K."/>
            <person name="Martijn J."/>
            <person name="Lind A.E."/>
            <person name="van Eijk R."/>
            <person name="Schleper C."/>
            <person name="Guy L."/>
            <person name="Ettema T.J."/>
        </authorList>
    </citation>
    <scope>NUCLEOTIDE SEQUENCE</scope>
</reference>